<evidence type="ECO:0000313" key="2">
    <source>
        <dbReference type="EMBL" id="KAK7417830.1"/>
    </source>
</evidence>
<feature type="compositionally biased region" description="Low complexity" evidence="1">
    <location>
        <begin position="402"/>
        <end position="414"/>
    </location>
</feature>
<sequence>MASSSAMQTQTTPASTVPEGRKRAFFGSLTREQRAGAERLPPDFLEDLVLTWPGLDDDVIPDGPNKHFLSSLTQAQRTEALKFPPELLSKAVQKWETQTQALLKDGVRIKSPAADDFFCRLFPAERLGMEKVPPAAFNEIAQNWARGHTQEQAKPGFGTTDSFLVKLTPEQKAAAKDLPAARLADIVRIYSQSANPPPLQMRIKLEQEMRIQLNQHHEPPLPNNTTPQVFGQLMDLQRRIKREERLVAMQHGVATPQQQQGVKMLLQEQQKIDRTYPGSVAMIQQRWRQFERQHTRQREIERLEEEQKRDFSLCQAKQLRSYAQAYFAIRLNYYQTEQRAQALFEEEHALHQKQQRAKHFKAFMAEEIAIYRKQQEEEREFDRRSSIKSETSGSDLGSYKGNTTDSSSSNTVVDNRVRGKRRSTFDDLRTSKGRKR</sequence>
<gene>
    <name evidence="2" type="ORF">QQX98_004304</name>
</gene>
<protein>
    <submittedName>
        <fullName evidence="2">Uncharacterized protein</fullName>
    </submittedName>
</protein>
<proteinExistence type="predicted"/>
<organism evidence="2 3">
    <name type="scientific">Neonectria punicea</name>
    <dbReference type="NCBI Taxonomy" id="979145"/>
    <lineage>
        <taxon>Eukaryota</taxon>
        <taxon>Fungi</taxon>
        <taxon>Dikarya</taxon>
        <taxon>Ascomycota</taxon>
        <taxon>Pezizomycotina</taxon>
        <taxon>Sordariomycetes</taxon>
        <taxon>Hypocreomycetidae</taxon>
        <taxon>Hypocreales</taxon>
        <taxon>Nectriaceae</taxon>
        <taxon>Neonectria</taxon>
    </lineage>
</organism>
<feature type="region of interest" description="Disordered" evidence="1">
    <location>
        <begin position="1"/>
        <end position="22"/>
    </location>
</feature>
<feature type="compositionally biased region" description="Polar residues" evidence="1">
    <location>
        <begin position="1"/>
        <end position="15"/>
    </location>
</feature>
<comment type="caution">
    <text evidence="2">The sequence shown here is derived from an EMBL/GenBank/DDBJ whole genome shotgun (WGS) entry which is preliminary data.</text>
</comment>
<feature type="region of interest" description="Disordered" evidence="1">
    <location>
        <begin position="379"/>
        <end position="436"/>
    </location>
</feature>
<name>A0ABR1H9X9_9HYPO</name>
<reference evidence="2 3" key="1">
    <citation type="journal article" date="2025" name="Microbiol. Resour. Announc.">
        <title>Draft genome sequences for Neonectria magnoliae and Neonectria punicea, canker pathogens of Liriodendron tulipifera and Acer saccharum in West Virginia.</title>
        <authorList>
            <person name="Petronek H.M."/>
            <person name="Kasson M.T."/>
            <person name="Metheny A.M."/>
            <person name="Stauder C.M."/>
            <person name="Lovett B."/>
            <person name="Lynch S.C."/>
            <person name="Garnas J.R."/>
            <person name="Kasson L.R."/>
            <person name="Stajich J.E."/>
        </authorList>
    </citation>
    <scope>NUCLEOTIDE SEQUENCE [LARGE SCALE GENOMIC DNA]</scope>
    <source>
        <strain evidence="2 3">NRRL 64653</strain>
    </source>
</reference>
<accession>A0ABR1H9X9</accession>
<evidence type="ECO:0000256" key="1">
    <source>
        <dbReference type="SAM" id="MobiDB-lite"/>
    </source>
</evidence>
<keyword evidence="3" id="KW-1185">Reference proteome</keyword>
<dbReference type="Proteomes" id="UP001498476">
    <property type="component" value="Unassembled WGS sequence"/>
</dbReference>
<dbReference type="EMBL" id="JAZAVJ010000053">
    <property type="protein sequence ID" value="KAK7417830.1"/>
    <property type="molecule type" value="Genomic_DNA"/>
</dbReference>
<evidence type="ECO:0000313" key="3">
    <source>
        <dbReference type="Proteomes" id="UP001498476"/>
    </source>
</evidence>